<sequence length="822" mass="94459">MNEHEEKRYYITIDPTPQTTKPPKTRKVVGKISNNLNVVTGCTINEVATLVNQPYSYTWSGGIFNGNPANGNWQKQSVIGLDFDNKKLKVTPDIVIKRFDEISITPQLWYRTFSSTDDLIKFRVLLFLNTQIEDHQIQNLLFTGLQTMFPEADPQCFSLARFFYGGKTPEIITYQPIDAIKLFEHVSINKISQDKGRTRSISAPLQGCSFFIDQLEENGEKRTFLYNKYRSSSFSPSSSTLDGKGEKIKIDWKVARSRVKILDQFLKGEWLYHDQLFGLATNLINVKGGRKMMKETMTKFNEQGLTHYTENNFNILPYLNIINYPPQPIHAFSTYPEDDNVYDLISEVRDQRGKIEIIEKVNKIQLEEAETKLNEEFEKVIKSGNTGKIHLFKLPTAIGKTKLITSVTGCTIALPTNALKNEVKDRMTVDCNTSPDPVIFADDRINRMIQYYYSIGNFKKAVRIIYDMVSKNNHYNVSEEDKMMAQSFIDQVQLSQSSFDTVVTTHARALHTEFNHDTLIFDEDPLGSLIQIQQIRISDLVRLELTMQKDRKDITNTVNLLRNANQSEITATPLLDVKLDEMIEKVSDTYTMDSNLFGFFASTYFVKDRLDPDLIHYVVKKELPQDKNIIILSATVSPYIYKSLFGDRVEVFDVGDVVQKGQVIQYTKRSFSRNSLNRYVKQISDEVGDKTVITFKSFTHQFENGVKDIYFGNCSGYDTLAGRDITVVGTPHRNNVEYLMIAKMLGIEFKTSDTSVSRKQIDYNGFRFMFNCFDNEDLREIQLALIESDLIQAVGRARTLRTPATVELYSNFPLRISDRFIY</sequence>
<evidence type="ECO:0000313" key="1">
    <source>
        <dbReference type="EMBL" id="SNS70610.1"/>
    </source>
</evidence>
<organism evidence="1 2">
    <name type="scientific">Belliella buryatensis</name>
    <dbReference type="NCBI Taxonomy" id="1500549"/>
    <lineage>
        <taxon>Bacteria</taxon>
        <taxon>Pseudomonadati</taxon>
        <taxon>Bacteroidota</taxon>
        <taxon>Cytophagia</taxon>
        <taxon>Cytophagales</taxon>
        <taxon>Cyclobacteriaceae</taxon>
        <taxon>Belliella</taxon>
    </lineage>
</organism>
<dbReference type="OrthoDB" id="581132at2"/>
<gene>
    <name evidence="1" type="ORF">SAMN06295967_1183</name>
</gene>
<name>A0A239GNA6_9BACT</name>
<dbReference type="Proteomes" id="UP000198480">
    <property type="component" value="Unassembled WGS sequence"/>
</dbReference>
<dbReference type="AlphaFoldDB" id="A0A239GNA6"/>
<evidence type="ECO:0000313" key="2">
    <source>
        <dbReference type="Proteomes" id="UP000198480"/>
    </source>
</evidence>
<reference evidence="2" key="1">
    <citation type="submission" date="2017-06" db="EMBL/GenBank/DDBJ databases">
        <authorList>
            <person name="Varghese N."/>
            <person name="Submissions S."/>
        </authorList>
    </citation>
    <scope>NUCLEOTIDE SEQUENCE [LARGE SCALE GENOMIC DNA]</scope>
    <source>
        <strain evidence="2">5C</strain>
    </source>
</reference>
<protein>
    <submittedName>
        <fullName evidence="1">Uncharacterized protein</fullName>
    </submittedName>
</protein>
<dbReference type="RefSeq" id="WP_089242353.1">
    <property type="nucleotide sequence ID" value="NZ_FZOK01000018.1"/>
</dbReference>
<dbReference type="EMBL" id="FZOK01000018">
    <property type="protein sequence ID" value="SNS70610.1"/>
    <property type="molecule type" value="Genomic_DNA"/>
</dbReference>
<proteinExistence type="predicted"/>
<keyword evidence="2" id="KW-1185">Reference proteome</keyword>
<accession>A0A239GNA6</accession>